<dbReference type="EMBL" id="FOVI01000026">
    <property type="protein sequence ID" value="SFO20148.1"/>
    <property type="molecule type" value="Genomic_DNA"/>
</dbReference>
<gene>
    <name evidence="1" type="ORF">SAMN05421741_1262</name>
</gene>
<evidence type="ECO:0000313" key="2">
    <source>
        <dbReference type="Proteomes" id="UP000199036"/>
    </source>
</evidence>
<dbReference type="RefSeq" id="WP_091525621.1">
    <property type="nucleotide sequence ID" value="NZ_FOVI01000026.1"/>
</dbReference>
<dbReference type="Pfam" id="PF14127">
    <property type="entry name" value="DUF4294"/>
    <property type="match status" value="1"/>
</dbReference>
<accession>A0A1I5F8S3</accession>
<dbReference type="Proteomes" id="UP000199036">
    <property type="component" value="Unassembled WGS sequence"/>
</dbReference>
<dbReference type="AlphaFoldDB" id="A0A1I5F8S3"/>
<evidence type="ECO:0000313" key="1">
    <source>
        <dbReference type="EMBL" id="SFO20148.1"/>
    </source>
</evidence>
<dbReference type="STRING" id="913024.SAMN05421741_1262"/>
<name>A0A1I5F8S3_9FLAO</name>
<dbReference type="InterPro" id="IPR025636">
    <property type="entry name" value="DUF4294"/>
</dbReference>
<sequence>MKKFLIIFFSFFALQINAQVHDWEKYADSLRTNVLDDGEIEKEFLLPELHINFSKEELERIKIQNVLKRRILRVYGYAVKTSDNLTSLNENMAKMESNSQKRKYVRQTEKYLKDQFEEPLKKLSRKDGQILVKLINRQTNKSTFELVKDLKSGWSAFWNQQAAKLFDINLKTKYEPADVLEDFYIEMLIQELAAEGRIDYRPAARNLKMDQVKTKWKNKLGDSGYYPEEN</sequence>
<dbReference type="OrthoDB" id="1491885at2"/>
<organism evidence="1 2">
    <name type="scientific">Paenimyroides ummariense</name>
    <dbReference type="NCBI Taxonomy" id="913024"/>
    <lineage>
        <taxon>Bacteria</taxon>
        <taxon>Pseudomonadati</taxon>
        <taxon>Bacteroidota</taxon>
        <taxon>Flavobacteriia</taxon>
        <taxon>Flavobacteriales</taxon>
        <taxon>Flavobacteriaceae</taxon>
        <taxon>Paenimyroides</taxon>
    </lineage>
</organism>
<evidence type="ECO:0008006" key="3">
    <source>
        <dbReference type="Google" id="ProtNLM"/>
    </source>
</evidence>
<protein>
    <recommendedName>
        <fullName evidence="3">DUF4294 domain-containing protein</fullName>
    </recommendedName>
</protein>
<reference evidence="2" key="1">
    <citation type="submission" date="2016-10" db="EMBL/GenBank/DDBJ databases">
        <authorList>
            <person name="Varghese N."/>
            <person name="Submissions S."/>
        </authorList>
    </citation>
    <scope>NUCLEOTIDE SEQUENCE [LARGE SCALE GENOMIC DNA]</scope>
    <source>
        <strain evidence="2">DS-12</strain>
    </source>
</reference>
<proteinExistence type="predicted"/>
<keyword evidence="2" id="KW-1185">Reference proteome</keyword>